<dbReference type="InterPro" id="IPR002547">
    <property type="entry name" value="tRNA-bd_dom"/>
</dbReference>
<dbReference type="InterPro" id="IPR005146">
    <property type="entry name" value="B3/B4_tRNA-bd"/>
</dbReference>
<keyword evidence="4 15" id="KW-0963">Cytoplasm</keyword>
<keyword evidence="13 15" id="KW-0030">Aminoacyl-tRNA synthetase</keyword>
<dbReference type="SUPFAM" id="SSF55681">
    <property type="entry name" value="Class II aaRS and biotin synthetases"/>
    <property type="match status" value="1"/>
</dbReference>
<dbReference type="InterPro" id="IPR045864">
    <property type="entry name" value="aa-tRNA-synth_II/BPL/LPL"/>
</dbReference>
<evidence type="ECO:0000256" key="7">
    <source>
        <dbReference type="ARBA" id="ARBA00022723"/>
    </source>
</evidence>
<dbReference type="SMART" id="SM00874">
    <property type="entry name" value="B5"/>
    <property type="match status" value="1"/>
</dbReference>
<dbReference type="GO" id="GO:0000287">
    <property type="term" value="F:magnesium ion binding"/>
    <property type="evidence" value="ECO:0007669"/>
    <property type="project" value="UniProtKB-UniRule"/>
</dbReference>
<evidence type="ECO:0000256" key="14">
    <source>
        <dbReference type="ARBA" id="ARBA00049255"/>
    </source>
</evidence>
<evidence type="ECO:0000256" key="16">
    <source>
        <dbReference type="PROSITE-ProRule" id="PRU00209"/>
    </source>
</evidence>
<evidence type="ECO:0000256" key="1">
    <source>
        <dbReference type="ARBA" id="ARBA00004496"/>
    </source>
</evidence>
<evidence type="ECO:0000256" key="5">
    <source>
        <dbReference type="ARBA" id="ARBA00022555"/>
    </source>
</evidence>
<evidence type="ECO:0000259" key="17">
    <source>
        <dbReference type="PROSITE" id="PS50886"/>
    </source>
</evidence>
<dbReference type="SMART" id="SM00896">
    <property type="entry name" value="FDX-ACB"/>
    <property type="match status" value="1"/>
</dbReference>
<keyword evidence="8 15" id="KW-0547">Nucleotide-binding</keyword>
<dbReference type="Pfam" id="PF03484">
    <property type="entry name" value="B5"/>
    <property type="match status" value="1"/>
</dbReference>
<sequence>MKFSEMWIREWTNPPISSIELADQLTMAGFKVNELKPVTNIFYGVVIGEIVECKMHPDLHNVWITKVNNGDNKLLNIVCDASNCRKNIRVVVAKIGAILPNGRKIKLKTIRGEQSEGILCTFSTLGIISHTVGIIELPINAPIGENFYNYLRLNDNIIEINITPNRGDCLSIIGISREIAAINHLKLKKIKIESIIPTINDTVPISIEVPDACPQYLGRILKNIHITSPTPLWIAEKLRRCGISSVNIVIDIVNYVLLELGHPIHVFDYKKIDGNIIRIRFSEIGEILTLSNNNSLKLLPNTIVIADCKKPLSIAGTITPNKYSICSETRHIILQSAFFTPSVIASQSTLYHMHDLHSFRYARGVDPSISKLALDRVTSLLIKSCGGYPGPIINMTNKSMLPKPTNIILNRTKLNKIIGFRILDSEITHILKRLGFQIEFSDNIWKILPPTWRFDISIEENLIAEIIRIHGYNNIPRVSLCTNLITNRPHASTIPLSRIKNLLIDRGYQEIMTYSFVSYDIQKLLHPQKIPLILKNPITLDMSTMRLSLWSGLIKTVIYNQNRQQKQMKLFESGICFIPQKNAENQINQDLMIAGIRSGLRFNEHWDLTKVCPVDFYDIKGDVEALLNITNKLHCIRFKKYTHPALHSGQSAAIYLKNICIGYIGMIHPTIQMKLNLRSQVLVFELSWNMISQFILSKITTISKFPKNFRDISIIVPNKVASESVIIECKKIANEDQLIDIKLSDVYRGQNIAKGFKSFTIRLFLQSKTHTLKEEEISDIVNKCSMILKKRFHGTLR</sequence>
<feature type="binding site" evidence="15">
    <location>
        <position position="455"/>
    </location>
    <ligand>
        <name>Mg(2+)</name>
        <dbReference type="ChEBI" id="CHEBI:18420"/>
        <note>shared with alpha subunit</note>
    </ligand>
</feature>
<feature type="domain" description="FDX-ACB" evidence="18">
    <location>
        <begin position="703"/>
        <end position="797"/>
    </location>
</feature>
<dbReference type="Pfam" id="PF01588">
    <property type="entry name" value="tRNA_bind"/>
    <property type="match status" value="1"/>
</dbReference>
<dbReference type="KEGG" id="bhb:M9394_00105"/>
<dbReference type="PANTHER" id="PTHR10947:SF0">
    <property type="entry name" value="PHENYLALANINE--TRNA LIGASE BETA SUBUNIT"/>
    <property type="match status" value="1"/>
</dbReference>
<evidence type="ECO:0000256" key="11">
    <source>
        <dbReference type="ARBA" id="ARBA00022884"/>
    </source>
</evidence>
<feature type="domain" description="TRNA-binding" evidence="17">
    <location>
        <begin position="39"/>
        <end position="148"/>
    </location>
</feature>
<dbReference type="InterPro" id="IPR004532">
    <property type="entry name" value="Phe-tRNA-ligase_IIc_bsu_bact"/>
</dbReference>
<evidence type="ECO:0000256" key="12">
    <source>
        <dbReference type="ARBA" id="ARBA00022917"/>
    </source>
</evidence>
<dbReference type="InterPro" id="IPR005147">
    <property type="entry name" value="tRNA_synthase_B5-dom"/>
</dbReference>
<dbReference type="InterPro" id="IPR005121">
    <property type="entry name" value="Fdx_antiC-bd"/>
</dbReference>
<feature type="domain" description="B5" evidence="19">
    <location>
        <begin position="402"/>
        <end position="477"/>
    </location>
</feature>
<protein>
    <recommendedName>
        <fullName evidence="15">Phenylalanine--tRNA ligase beta subunit</fullName>
        <ecNumber evidence="15">6.1.1.20</ecNumber>
    </recommendedName>
    <alternativeName>
        <fullName evidence="15">Phenylalanyl-tRNA synthetase beta subunit</fullName>
        <shortName evidence="15">PheRS</shortName>
    </alternativeName>
</protein>
<dbReference type="Gene3D" id="3.30.56.10">
    <property type="match status" value="2"/>
</dbReference>
<organism evidence="20 21">
    <name type="scientific">Candidatus Blochmanniella camponoti</name>
    <dbReference type="NCBI Taxonomy" id="108080"/>
    <lineage>
        <taxon>Bacteria</taxon>
        <taxon>Pseudomonadati</taxon>
        <taxon>Pseudomonadota</taxon>
        <taxon>Gammaproteobacteria</taxon>
        <taxon>Enterobacterales</taxon>
        <taxon>Enterobacteriaceae</taxon>
        <taxon>ant endosymbionts</taxon>
        <taxon>Candidatus Blochmanniella</taxon>
    </lineage>
</organism>
<keyword evidence="10 15" id="KW-0460">Magnesium</keyword>
<evidence type="ECO:0000256" key="15">
    <source>
        <dbReference type="HAMAP-Rule" id="MF_00283"/>
    </source>
</evidence>
<dbReference type="HAMAP" id="MF_00283">
    <property type="entry name" value="Phe_tRNA_synth_beta1"/>
    <property type="match status" value="1"/>
</dbReference>
<dbReference type="GO" id="GO:0009328">
    <property type="term" value="C:phenylalanine-tRNA ligase complex"/>
    <property type="evidence" value="ECO:0007669"/>
    <property type="project" value="TreeGrafter"/>
</dbReference>
<reference evidence="20" key="1">
    <citation type="submission" date="2022-05" db="EMBL/GenBank/DDBJ databases">
        <title>Impact of host demography and evolutionary history on endosymbiont molecular evolution: a test in carpenter ants (Genus Camponotus) and their Blochmannia endosymbionts.</title>
        <authorList>
            <person name="Manthey J.D."/>
            <person name="Giron J.C."/>
            <person name="Hruska J.P."/>
        </authorList>
    </citation>
    <scope>NUCLEOTIDE SEQUENCE</scope>
    <source>
        <strain evidence="20">C-049</strain>
    </source>
</reference>
<dbReference type="Pfam" id="PF03483">
    <property type="entry name" value="B3_4"/>
    <property type="match status" value="1"/>
</dbReference>
<dbReference type="GO" id="GO:0006432">
    <property type="term" value="P:phenylalanyl-tRNA aminoacylation"/>
    <property type="evidence" value="ECO:0007669"/>
    <property type="project" value="UniProtKB-UniRule"/>
</dbReference>
<dbReference type="Gene3D" id="3.30.70.380">
    <property type="entry name" value="Ferrodoxin-fold anticodon-binding domain"/>
    <property type="match status" value="1"/>
</dbReference>
<evidence type="ECO:0000256" key="13">
    <source>
        <dbReference type="ARBA" id="ARBA00023146"/>
    </source>
</evidence>
<dbReference type="NCBIfam" id="TIGR00472">
    <property type="entry name" value="pheT_bact"/>
    <property type="match status" value="1"/>
</dbReference>
<comment type="caution">
    <text evidence="15">Lacks conserved residue(s) required for the propagation of feature annotation.</text>
</comment>
<gene>
    <name evidence="15 20" type="primary">pheT</name>
    <name evidence="20" type="ORF">M9394_00105</name>
</gene>
<dbReference type="SUPFAM" id="SSF54991">
    <property type="entry name" value="Anticodon-binding domain of PheRS"/>
    <property type="match status" value="1"/>
</dbReference>
<dbReference type="Gene3D" id="3.30.930.10">
    <property type="entry name" value="Bira Bifunctional Protein, Domain 2"/>
    <property type="match status" value="1"/>
</dbReference>
<dbReference type="Gene3D" id="2.40.50.140">
    <property type="entry name" value="Nucleic acid-binding proteins"/>
    <property type="match status" value="1"/>
</dbReference>
<keyword evidence="11 16" id="KW-0694">RNA-binding</keyword>
<name>A0AAE9I9H8_9ENTR</name>
<dbReference type="InterPro" id="IPR012340">
    <property type="entry name" value="NA-bd_OB-fold"/>
</dbReference>
<dbReference type="GO" id="GO:0005524">
    <property type="term" value="F:ATP binding"/>
    <property type="evidence" value="ECO:0007669"/>
    <property type="project" value="UniProtKB-UniRule"/>
</dbReference>
<dbReference type="EMBL" id="CP097751">
    <property type="protein sequence ID" value="URJ27567.1"/>
    <property type="molecule type" value="Genomic_DNA"/>
</dbReference>
<dbReference type="InterPro" id="IPR020825">
    <property type="entry name" value="Phe-tRNA_synthase-like_B3/B4"/>
</dbReference>
<dbReference type="FunFam" id="3.30.56.10:FF:000002">
    <property type="entry name" value="Phenylalanine--tRNA ligase beta subunit"/>
    <property type="match status" value="1"/>
</dbReference>
<evidence type="ECO:0000256" key="10">
    <source>
        <dbReference type="ARBA" id="ARBA00022842"/>
    </source>
</evidence>
<evidence type="ECO:0000256" key="9">
    <source>
        <dbReference type="ARBA" id="ARBA00022840"/>
    </source>
</evidence>
<dbReference type="Gene3D" id="3.50.40.10">
    <property type="entry name" value="Phenylalanyl-trna Synthetase, Chain B, domain 3"/>
    <property type="match status" value="1"/>
</dbReference>
<dbReference type="Proteomes" id="UP001056323">
    <property type="component" value="Chromosome"/>
</dbReference>
<dbReference type="InterPro" id="IPR041616">
    <property type="entry name" value="PheRS_beta_core"/>
</dbReference>
<dbReference type="CDD" id="cd02796">
    <property type="entry name" value="tRNA_bind_bactPheRS"/>
    <property type="match status" value="1"/>
</dbReference>
<comment type="similarity">
    <text evidence="2 15">Belongs to the phenylalanyl-tRNA synthetase beta subunit family. Type 1 subfamily.</text>
</comment>
<keyword evidence="5 16" id="KW-0820">tRNA-binding</keyword>
<dbReference type="Pfam" id="PF17759">
    <property type="entry name" value="tRNA_synthFbeta"/>
    <property type="match status" value="1"/>
</dbReference>
<dbReference type="PANTHER" id="PTHR10947">
    <property type="entry name" value="PHENYLALANYL-TRNA SYNTHETASE BETA CHAIN AND LEUCINE-RICH REPEAT-CONTAINING PROTEIN 47"/>
    <property type="match status" value="1"/>
</dbReference>
<evidence type="ECO:0000313" key="20">
    <source>
        <dbReference type="EMBL" id="URJ27567.1"/>
    </source>
</evidence>
<keyword evidence="6 15" id="KW-0436">Ligase</keyword>
<evidence type="ECO:0000259" key="18">
    <source>
        <dbReference type="PROSITE" id="PS51447"/>
    </source>
</evidence>
<dbReference type="PROSITE" id="PS50886">
    <property type="entry name" value="TRBD"/>
    <property type="match status" value="1"/>
</dbReference>
<keyword evidence="7 15" id="KW-0479">Metal-binding</keyword>
<dbReference type="Pfam" id="PF03147">
    <property type="entry name" value="FDX-ACB"/>
    <property type="match status" value="1"/>
</dbReference>
<dbReference type="SUPFAM" id="SSF56037">
    <property type="entry name" value="PheT/TilS domain"/>
    <property type="match status" value="1"/>
</dbReference>
<comment type="subcellular location">
    <subcellularLocation>
        <location evidence="1 15">Cytoplasm</location>
    </subcellularLocation>
</comment>
<comment type="catalytic activity">
    <reaction evidence="14 15">
        <text>tRNA(Phe) + L-phenylalanine + ATP = L-phenylalanyl-tRNA(Phe) + AMP + diphosphate + H(+)</text>
        <dbReference type="Rhea" id="RHEA:19413"/>
        <dbReference type="Rhea" id="RHEA-COMP:9668"/>
        <dbReference type="Rhea" id="RHEA-COMP:9699"/>
        <dbReference type="ChEBI" id="CHEBI:15378"/>
        <dbReference type="ChEBI" id="CHEBI:30616"/>
        <dbReference type="ChEBI" id="CHEBI:33019"/>
        <dbReference type="ChEBI" id="CHEBI:58095"/>
        <dbReference type="ChEBI" id="CHEBI:78442"/>
        <dbReference type="ChEBI" id="CHEBI:78531"/>
        <dbReference type="ChEBI" id="CHEBI:456215"/>
        <dbReference type="EC" id="6.1.1.20"/>
    </reaction>
</comment>
<proteinExistence type="inferred from homology"/>
<dbReference type="InterPro" id="IPR033714">
    <property type="entry name" value="tRNA_bind_bactPheRS"/>
</dbReference>
<dbReference type="GO" id="GO:0004826">
    <property type="term" value="F:phenylalanine-tRNA ligase activity"/>
    <property type="evidence" value="ECO:0007669"/>
    <property type="project" value="UniProtKB-UniRule"/>
</dbReference>
<dbReference type="InterPro" id="IPR036690">
    <property type="entry name" value="Fdx_antiC-bd_sf"/>
</dbReference>
<dbReference type="InterPro" id="IPR009061">
    <property type="entry name" value="DNA-bd_dom_put_sf"/>
</dbReference>
<dbReference type="InterPro" id="IPR045060">
    <property type="entry name" value="Phe-tRNA-ligase_IIc_bsu"/>
</dbReference>
<dbReference type="EC" id="6.1.1.20" evidence="15"/>
<dbReference type="PROSITE" id="PS51447">
    <property type="entry name" value="FDX_ACB"/>
    <property type="match status" value="1"/>
</dbReference>
<evidence type="ECO:0000256" key="2">
    <source>
        <dbReference type="ARBA" id="ARBA00008653"/>
    </source>
</evidence>
<dbReference type="FunFam" id="3.30.930.10:FF:000022">
    <property type="entry name" value="Phenylalanine--tRNA ligase beta subunit"/>
    <property type="match status" value="1"/>
</dbReference>
<dbReference type="PROSITE" id="PS51483">
    <property type="entry name" value="B5"/>
    <property type="match status" value="1"/>
</dbReference>
<evidence type="ECO:0000259" key="19">
    <source>
        <dbReference type="PROSITE" id="PS51483"/>
    </source>
</evidence>
<evidence type="ECO:0000256" key="6">
    <source>
        <dbReference type="ARBA" id="ARBA00022598"/>
    </source>
</evidence>
<dbReference type="CDD" id="cd00769">
    <property type="entry name" value="PheRS_beta_core"/>
    <property type="match status" value="1"/>
</dbReference>
<keyword evidence="9 15" id="KW-0067">ATP-binding</keyword>
<dbReference type="GO" id="GO:0000049">
    <property type="term" value="F:tRNA binding"/>
    <property type="evidence" value="ECO:0007669"/>
    <property type="project" value="UniProtKB-UniRule"/>
</dbReference>
<feature type="binding site" evidence="15">
    <location>
        <position position="465"/>
    </location>
    <ligand>
        <name>Mg(2+)</name>
        <dbReference type="ChEBI" id="CHEBI:18420"/>
        <note>shared with alpha subunit</note>
    </ligand>
</feature>
<accession>A0AAE9I9H8</accession>
<evidence type="ECO:0000256" key="3">
    <source>
        <dbReference type="ARBA" id="ARBA00011209"/>
    </source>
</evidence>
<dbReference type="SUPFAM" id="SSF50249">
    <property type="entry name" value="Nucleic acid-binding proteins"/>
    <property type="match status" value="1"/>
</dbReference>
<comment type="subunit">
    <text evidence="3 15">Tetramer of two alpha and two beta subunits.</text>
</comment>
<dbReference type="SUPFAM" id="SSF46955">
    <property type="entry name" value="Putative DNA-binding domain"/>
    <property type="match status" value="1"/>
</dbReference>
<dbReference type="RefSeq" id="WP_250250019.1">
    <property type="nucleotide sequence ID" value="NZ_CP097751.1"/>
</dbReference>
<evidence type="ECO:0000313" key="21">
    <source>
        <dbReference type="Proteomes" id="UP001056323"/>
    </source>
</evidence>
<dbReference type="SMART" id="SM00873">
    <property type="entry name" value="B3_4"/>
    <property type="match status" value="1"/>
</dbReference>
<keyword evidence="12 15" id="KW-0648">Protein biosynthesis</keyword>
<dbReference type="AlphaFoldDB" id="A0AAE9I9H8"/>
<evidence type="ECO:0000256" key="4">
    <source>
        <dbReference type="ARBA" id="ARBA00022490"/>
    </source>
</evidence>
<comment type="cofactor">
    <cofactor evidence="15">
        <name>Mg(2+)</name>
        <dbReference type="ChEBI" id="CHEBI:18420"/>
    </cofactor>
    <text evidence="15">Binds 2 magnesium ions per tetramer.</text>
</comment>
<evidence type="ECO:0000256" key="8">
    <source>
        <dbReference type="ARBA" id="ARBA00022741"/>
    </source>
</evidence>